<name>A0ABS1WQ91_9GAMM</name>
<accession>A0ABS1WQ91</accession>
<dbReference type="EMBL" id="JAEVLS010000001">
    <property type="protein sequence ID" value="MBM0103140.1"/>
    <property type="molecule type" value="Genomic_DNA"/>
</dbReference>
<proteinExistence type="predicted"/>
<evidence type="ECO:0000313" key="2">
    <source>
        <dbReference type="Proteomes" id="UP000661077"/>
    </source>
</evidence>
<comment type="caution">
    <text evidence="1">The sequence shown here is derived from an EMBL/GenBank/DDBJ whole genome shotgun (WGS) entry which is preliminary data.</text>
</comment>
<reference evidence="1 2" key="1">
    <citation type="journal article" date="2021" name="Int. J. Syst. Evol. Microbiol.">
        <title>Steroidobacter gossypii sp. nov., isolated from soil of cotton cropping field.</title>
        <authorList>
            <person name="Huang R."/>
            <person name="Yang S."/>
            <person name="Zhen C."/>
            <person name="Liu W."/>
        </authorList>
    </citation>
    <scope>NUCLEOTIDE SEQUENCE [LARGE SCALE GENOMIC DNA]</scope>
    <source>
        <strain evidence="1 2">S1-65</strain>
    </source>
</reference>
<evidence type="ECO:0000313" key="1">
    <source>
        <dbReference type="EMBL" id="MBM0103140.1"/>
    </source>
</evidence>
<protein>
    <submittedName>
        <fullName evidence="1">Uncharacterized protein</fullName>
    </submittedName>
</protein>
<gene>
    <name evidence="1" type="ORF">JM946_00200</name>
</gene>
<keyword evidence="2" id="KW-1185">Reference proteome</keyword>
<dbReference type="RefSeq" id="WP_203165126.1">
    <property type="nucleotide sequence ID" value="NZ_JAEVLS010000001.1"/>
</dbReference>
<sequence length="72" mass="7901">MSTTITLGDDVALVLFELLTSERLESGLEASERNALWALEGYLEKTLVQPFSPNYGQLLEAAKASLVERFGP</sequence>
<organism evidence="1 2">
    <name type="scientific">Steroidobacter gossypii</name>
    <dbReference type="NCBI Taxonomy" id="2805490"/>
    <lineage>
        <taxon>Bacteria</taxon>
        <taxon>Pseudomonadati</taxon>
        <taxon>Pseudomonadota</taxon>
        <taxon>Gammaproteobacteria</taxon>
        <taxon>Steroidobacterales</taxon>
        <taxon>Steroidobacteraceae</taxon>
        <taxon>Steroidobacter</taxon>
    </lineage>
</organism>
<dbReference type="Proteomes" id="UP000661077">
    <property type="component" value="Unassembled WGS sequence"/>
</dbReference>